<dbReference type="EMBL" id="RAWG01000106">
    <property type="protein sequence ID" value="RKH41456.1"/>
    <property type="molecule type" value="Genomic_DNA"/>
</dbReference>
<dbReference type="RefSeq" id="WP_120626530.1">
    <property type="nucleotide sequence ID" value="NZ_RAWG01000106.1"/>
</dbReference>
<dbReference type="PANTHER" id="PTHR47495:SF3">
    <property type="entry name" value="BLR6219 PROTEIN"/>
    <property type="match status" value="1"/>
</dbReference>
<dbReference type="AlphaFoldDB" id="A0A3A8NAX4"/>
<dbReference type="PROSITE" id="PS51318">
    <property type="entry name" value="TAT"/>
    <property type="match status" value="1"/>
</dbReference>
<accession>A0A3A8NAX4</accession>
<dbReference type="InterPro" id="IPR006311">
    <property type="entry name" value="TAT_signal"/>
</dbReference>
<dbReference type="SMART" id="SM01008">
    <property type="entry name" value="Ald_Xan_dh_C"/>
    <property type="match status" value="1"/>
</dbReference>
<proteinExistence type="predicted"/>
<dbReference type="PIRSF" id="PIRSF036389">
    <property type="entry name" value="IOR_B"/>
    <property type="match status" value="1"/>
</dbReference>
<comment type="caution">
    <text evidence="2">The sequence shown here is derived from an EMBL/GenBank/DDBJ whole genome shotgun (WGS) entry which is preliminary data.</text>
</comment>
<evidence type="ECO:0000313" key="3">
    <source>
        <dbReference type="Proteomes" id="UP000273405"/>
    </source>
</evidence>
<dbReference type="OrthoDB" id="9767994at2"/>
<evidence type="ECO:0000313" key="2">
    <source>
        <dbReference type="EMBL" id="RKH41456.1"/>
    </source>
</evidence>
<dbReference type="InterPro" id="IPR052516">
    <property type="entry name" value="N-heterocyclic_Hydroxylase"/>
</dbReference>
<dbReference type="GO" id="GO:0016491">
    <property type="term" value="F:oxidoreductase activity"/>
    <property type="evidence" value="ECO:0007669"/>
    <property type="project" value="InterPro"/>
</dbReference>
<dbReference type="InterPro" id="IPR008274">
    <property type="entry name" value="AldOxase/xan_DH_MoCoBD1"/>
</dbReference>
<dbReference type="InterPro" id="IPR000674">
    <property type="entry name" value="Ald_Oxase/Xan_DH_a/b"/>
</dbReference>
<dbReference type="PANTHER" id="PTHR47495">
    <property type="entry name" value="ALDEHYDE DEHYDROGENASE"/>
    <property type="match status" value="1"/>
</dbReference>
<keyword evidence="3" id="KW-1185">Reference proteome</keyword>
<feature type="domain" description="Aldehyde oxidase/xanthine dehydrogenase a/b hammerhead" evidence="1">
    <location>
        <begin position="220"/>
        <end position="309"/>
    </location>
</feature>
<organism evidence="2 3">
    <name type="scientific">Corallococcus sicarius</name>
    <dbReference type="NCBI Taxonomy" id="2316726"/>
    <lineage>
        <taxon>Bacteria</taxon>
        <taxon>Pseudomonadati</taxon>
        <taxon>Myxococcota</taxon>
        <taxon>Myxococcia</taxon>
        <taxon>Myxococcales</taxon>
        <taxon>Cystobacterineae</taxon>
        <taxon>Myxococcaceae</taxon>
        <taxon>Corallococcus</taxon>
    </lineage>
</organism>
<dbReference type="Pfam" id="PF20256">
    <property type="entry name" value="MoCoBD_2"/>
    <property type="match status" value="2"/>
</dbReference>
<dbReference type="Proteomes" id="UP000273405">
    <property type="component" value="Unassembled WGS sequence"/>
</dbReference>
<dbReference type="Gene3D" id="3.30.365.10">
    <property type="entry name" value="Aldehyde oxidase/xanthine dehydrogenase, molybdopterin binding domain"/>
    <property type="match status" value="4"/>
</dbReference>
<evidence type="ECO:0000259" key="1">
    <source>
        <dbReference type="SMART" id="SM01008"/>
    </source>
</evidence>
<dbReference type="InterPro" id="IPR046867">
    <property type="entry name" value="AldOxase/xan_DH_MoCoBD2"/>
</dbReference>
<dbReference type="Pfam" id="PF02738">
    <property type="entry name" value="MoCoBD_1"/>
    <property type="match status" value="1"/>
</dbReference>
<protein>
    <submittedName>
        <fullName evidence="2">Xanthine dehydrogenase family protein molybdopterin-binding subunit</fullName>
    </submittedName>
</protein>
<gene>
    <name evidence="2" type="ORF">D7X12_18160</name>
</gene>
<name>A0A3A8NAX4_9BACT</name>
<dbReference type="SUPFAM" id="SSF56003">
    <property type="entry name" value="Molybdenum cofactor-binding domain"/>
    <property type="match status" value="2"/>
</dbReference>
<dbReference type="InterPro" id="IPR037165">
    <property type="entry name" value="AldOxase/xan_DH_Mopterin-bd_sf"/>
</dbReference>
<sequence length="762" mass="81909">MSAPNKQDVHIRLSRRSVLEGLGLVAAGLGLEVVLPSRADASPMPMPTSLPEIPANGLRANVFVHVAPDGRVTIVCHRSEMGQGVRSSLPVLIADELGADMAHVKVVQGDGDAAYGDQNTDGSSSVRKIFDDLRYAGATARTMLVAVAAKRWKVSPAECEARDHAVFHKGTQRVLKFGELATDAAKLKVPEKQAVTLRPRSELKHLGKELPLLDGPDIVRGHATFGADISLPFMVTAVIARPPVAGGKVARYDATKTLAVPGVLKVVELPAATKPFLFQPLGGLAVVAEHTWAAMRGRAALDVTWEGGDNATYDSEAYREQLLEVIGKPGKVVRNVGDAEAALAKAAKRVQATYNTPHLAHAPMEPPAAVARVEHGTCEVWATTQNPQAARSEVAKALGMDPSKVMIHVTLLGGGFGRKSKPDYVVEAALLSKAVGKPVRVQWTREDDVRHDYYHSTSAQRLEAGLDASGKVVAWHQRIAFPPIGSTFSDATFAGDGEMGQGILDLPLAIPDIRMENCEARAHTRIGWLRSVANIYHAFAVQSFIDELAHAKGTDPRDTLLEVLGPSRIVTPKDLGVAKVPNYGQSLDEHPVDTTRLRRVIERVTGLARWDERKQQGRALGLAAHRSFLTYVAVVVSVVKDANEHIRVDEAWIVADAGTIVNMERVRAQMEGAVVFGLSLGLYGQITMKDGATVESNFRDYRLARIAETPRKIHVDIIPSDGRPGGIGEPGVPPVAPALANAVFALTGTRVRELPLVKTVKV</sequence>
<dbReference type="InterPro" id="IPR012368">
    <property type="entry name" value="OxRdtase_Mopterin-bd_su_IorB"/>
</dbReference>
<reference evidence="3" key="1">
    <citation type="submission" date="2018-09" db="EMBL/GenBank/DDBJ databases">
        <authorList>
            <person name="Livingstone P.G."/>
            <person name="Whitworth D.E."/>
        </authorList>
    </citation>
    <scope>NUCLEOTIDE SEQUENCE [LARGE SCALE GENOMIC DNA]</scope>
    <source>
        <strain evidence="3">CA040B</strain>
    </source>
</reference>